<reference evidence="11 13" key="1">
    <citation type="journal article" date="2011" name="Science">
        <title>Comparative functional genomics of the fission yeasts.</title>
        <authorList>
            <person name="Rhind N."/>
            <person name="Chen Z."/>
            <person name="Yassour M."/>
            <person name="Thompson D.A."/>
            <person name="Haas B.J."/>
            <person name="Habib N."/>
            <person name="Wapinski I."/>
            <person name="Roy S."/>
            <person name="Lin M.F."/>
            <person name="Heiman D.I."/>
            <person name="Young S.K."/>
            <person name="Furuya K."/>
            <person name="Guo Y."/>
            <person name="Pidoux A."/>
            <person name="Chen H.M."/>
            <person name="Robbertse B."/>
            <person name="Goldberg J.M."/>
            <person name="Aoki K."/>
            <person name="Bayne E.H."/>
            <person name="Berlin A.M."/>
            <person name="Desjardins C.A."/>
            <person name="Dobbs E."/>
            <person name="Dukaj L."/>
            <person name="Fan L."/>
            <person name="FitzGerald M.G."/>
            <person name="French C."/>
            <person name="Gujja S."/>
            <person name="Hansen K."/>
            <person name="Keifenheim D."/>
            <person name="Levin J.Z."/>
            <person name="Mosher R.A."/>
            <person name="Mueller C.A."/>
            <person name="Pfiffner J."/>
            <person name="Priest M."/>
            <person name="Russ C."/>
            <person name="Smialowska A."/>
            <person name="Swoboda P."/>
            <person name="Sykes S.M."/>
            <person name="Vaughn M."/>
            <person name="Vengrova S."/>
            <person name="Yoder R."/>
            <person name="Zeng Q."/>
            <person name="Allshire R."/>
            <person name="Baulcombe D."/>
            <person name="Birren B.W."/>
            <person name="Brown W."/>
            <person name="Ekwall K."/>
            <person name="Kellis M."/>
            <person name="Leatherwood J."/>
            <person name="Levin H."/>
            <person name="Margalit H."/>
            <person name="Martienssen R."/>
            <person name="Nieduszynski C.A."/>
            <person name="Spatafora J.W."/>
            <person name="Friedman N."/>
            <person name="Dalgaard J.Z."/>
            <person name="Baumann P."/>
            <person name="Niki H."/>
            <person name="Regev A."/>
            <person name="Nusbaum C."/>
        </authorList>
    </citation>
    <scope>NUCLEOTIDE SEQUENCE [LARGE SCALE GENOMIC DNA]</scope>
    <source>
        <strain evidence="13">yFS275 / FY16936</strain>
    </source>
</reference>
<evidence type="ECO:0000256" key="4">
    <source>
        <dbReference type="ARBA" id="ARBA00023002"/>
    </source>
</evidence>
<evidence type="ECO:0000313" key="13">
    <source>
        <dbReference type="Proteomes" id="UP000001744"/>
    </source>
</evidence>
<keyword evidence="6" id="KW-1133">Transmembrane helix</keyword>
<dbReference type="Gene3D" id="2.60.40.420">
    <property type="entry name" value="Cupredoxins - blue copper proteins"/>
    <property type="match status" value="3"/>
</dbReference>
<keyword evidence="4" id="KW-0560">Oxidoreductase</keyword>
<evidence type="ECO:0000259" key="10">
    <source>
        <dbReference type="Pfam" id="PF07732"/>
    </source>
</evidence>
<dbReference type="Pfam" id="PF07732">
    <property type="entry name" value="Cu-oxidase_3"/>
    <property type="match status" value="1"/>
</dbReference>
<dbReference type="InterPro" id="IPR044130">
    <property type="entry name" value="CuRO_2_Fet3-like"/>
</dbReference>
<feature type="domain" description="Plastocyanin-like" evidence="8">
    <location>
        <begin position="153"/>
        <end position="300"/>
    </location>
</feature>
<protein>
    <submittedName>
        <fullName evidence="11">Iron transport multicopper oxidase Fio1</fullName>
    </submittedName>
</protein>
<dbReference type="JaponicusDB" id="SJAG_04677">
    <property type="gene designation" value="fio1"/>
</dbReference>
<dbReference type="EMBL" id="KE651168">
    <property type="protein sequence ID" value="EEB09470.1"/>
    <property type="molecule type" value="Genomic_DNA"/>
</dbReference>
<keyword evidence="6" id="KW-0472">Membrane</keyword>
<dbReference type="Proteomes" id="UP000001744">
    <property type="component" value="Unassembled WGS sequence"/>
</dbReference>
<dbReference type="GO" id="GO:0005507">
    <property type="term" value="F:copper ion binding"/>
    <property type="evidence" value="ECO:0007669"/>
    <property type="project" value="InterPro"/>
</dbReference>
<dbReference type="CDD" id="cd13877">
    <property type="entry name" value="CuRO_2_Fet3p_like"/>
    <property type="match status" value="1"/>
</dbReference>
<dbReference type="PANTHER" id="PTHR11709">
    <property type="entry name" value="MULTI-COPPER OXIDASE"/>
    <property type="match status" value="1"/>
</dbReference>
<keyword evidence="6" id="KW-0812">Transmembrane</keyword>
<evidence type="ECO:0000256" key="7">
    <source>
        <dbReference type="SAM" id="SignalP"/>
    </source>
</evidence>
<dbReference type="InterPro" id="IPR045087">
    <property type="entry name" value="Cu-oxidase_fam"/>
</dbReference>
<dbReference type="OMA" id="WHSHTEH"/>
<sequence>MLAQLIALSLLNVFVSAVERVYEWNVTDVYDVDPTQTGNGRWVMGVNGKWPIDPIVVDYGDQVVIKMTNQLTDNRTCSLHSHGIFQNHTAYMDGPPQITQCSIPPGDTFIYNFTALQNGTYWVHSHDMSQYPDGLRTPFIINAKEEPYDYDEELIISLTDWYNTPFHELFHTEFKTFKNPTGAEPVPDAGLMNDTLNATFAVTPGKTYRIRFINIGAFNAYTVAIEDHDMTIIEVDGEYTKPATASSIRLSAAQRCSVLVQMKNDTSRNYAITAYMDESLFDVIPDNYNPNVTAWLSYNNDSAYDVAAPVGELDWYDDTLLEPLWESNWGDSSNLLQLDFDFYTLADGANYAAINGTPFVDPKVPGIMIANSTNFDGYNLKPITYGPYTNAIVLEHLQVIDIIVNNYDTGIHPFHMHGHVFEVLERGEEDAGVYDFSVQHNYSTNPVRRDTVDIWPTSYVVIRMIANNPGVWVFHCHIEWHMDSGLVATLVEAPELVPQIASPDYVRQQCLEQKIPIAGNAAGNTVNISDLTGSPSAPGEMPAGWTSKAIATVAMCVLAALIGMGSIIWYGMQVERINAVEETEKDDWNKMLADG</sequence>
<dbReference type="InterPro" id="IPR011706">
    <property type="entry name" value="Cu-oxidase_C"/>
</dbReference>
<dbReference type="Pfam" id="PF07731">
    <property type="entry name" value="Cu-oxidase_2"/>
    <property type="match status" value="1"/>
</dbReference>
<feature type="domain" description="Plastocyanin-like" evidence="10">
    <location>
        <begin position="38"/>
        <end position="145"/>
    </location>
</feature>
<dbReference type="InterPro" id="IPR001117">
    <property type="entry name" value="Cu-oxidase_2nd"/>
</dbReference>
<dbReference type="PROSITE" id="PS00079">
    <property type="entry name" value="MULTICOPPER_OXIDASE1"/>
    <property type="match status" value="2"/>
</dbReference>
<dbReference type="Pfam" id="PF00394">
    <property type="entry name" value="Cu-oxidase"/>
    <property type="match status" value="1"/>
</dbReference>
<dbReference type="InterPro" id="IPR033138">
    <property type="entry name" value="Cu_oxidase_CS"/>
</dbReference>
<dbReference type="HOGENOM" id="CLU_006504_7_3_1"/>
<dbReference type="GO" id="GO:0010106">
    <property type="term" value="P:cellular response to iron ion starvation"/>
    <property type="evidence" value="ECO:0000318"/>
    <property type="project" value="GO_Central"/>
</dbReference>
<accession>B6K7G6</accession>
<dbReference type="SUPFAM" id="SSF49503">
    <property type="entry name" value="Cupredoxins"/>
    <property type="match status" value="3"/>
</dbReference>
<dbReference type="PANTHER" id="PTHR11709:SF361">
    <property type="entry name" value="IRON TRANSPORT MULTICOPPER OXIDASE FET3"/>
    <property type="match status" value="1"/>
</dbReference>
<organism evidence="11 13">
    <name type="scientific">Schizosaccharomyces japonicus (strain yFS275 / FY16936)</name>
    <name type="common">Fission yeast</name>
    <dbReference type="NCBI Taxonomy" id="402676"/>
    <lineage>
        <taxon>Eukaryota</taxon>
        <taxon>Fungi</taxon>
        <taxon>Dikarya</taxon>
        <taxon>Ascomycota</taxon>
        <taxon>Taphrinomycotina</taxon>
        <taxon>Schizosaccharomycetes</taxon>
        <taxon>Schizosaccharomycetales</taxon>
        <taxon>Schizosaccharomycetaceae</taxon>
        <taxon>Schizosaccharomyces</taxon>
    </lineage>
</organism>
<gene>
    <name evidence="12" type="primary">fio1</name>
    <name evidence="11" type="ORF">SJAG_04677</name>
</gene>
<dbReference type="GO" id="GO:0004322">
    <property type="term" value="F:ferroxidase activity"/>
    <property type="evidence" value="ECO:0000318"/>
    <property type="project" value="GO_Central"/>
</dbReference>
<dbReference type="VEuPathDB" id="FungiDB:SJAG_04677"/>
<dbReference type="GO" id="GO:0033215">
    <property type="term" value="P:reductive iron assimilation"/>
    <property type="evidence" value="ECO:0000318"/>
    <property type="project" value="GO_Central"/>
</dbReference>
<evidence type="ECO:0000256" key="6">
    <source>
        <dbReference type="SAM" id="Phobius"/>
    </source>
</evidence>
<keyword evidence="2" id="KW-0479">Metal-binding</keyword>
<feature type="domain" description="Plastocyanin-like" evidence="9">
    <location>
        <begin position="360"/>
        <end position="494"/>
    </location>
</feature>
<feature type="transmembrane region" description="Helical" evidence="6">
    <location>
        <begin position="549"/>
        <end position="570"/>
    </location>
</feature>
<keyword evidence="13" id="KW-1185">Reference proteome</keyword>
<proteinExistence type="inferred from homology"/>
<dbReference type="GeneID" id="7051468"/>
<dbReference type="STRING" id="402676.B6K7G6"/>
<dbReference type="GO" id="GO:0033573">
    <property type="term" value="C:high-affinity iron permease complex"/>
    <property type="evidence" value="ECO:0000318"/>
    <property type="project" value="GO_Central"/>
</dbReference>
<keyword evidence="3 7" id="KW-0732">Signal</keyword>
<evidence type="ECO:0000313" key="12">
    <source>
        <dbReference type="JaponicusDB" id="SJAG_04677"/>
    </source>
</evidence>
<evidence type="ECO:0000256" key="1">
    <source>
        <dbReference type="ARBA" id="ARBA00010609"/>
    </source>
</evidence>
<evidence type="ECO:0000259" key="8">
    <source>
        <dbReference type="Pfam" id="PF00394"/>
    </source>
</evidence>
<dbReference type="InterPro" id="IPR008972">
    <property type="entry name" value="Cupredoxin"/>
</dbReference>
<evidence type="ECO:0000256" key="5">
    <source>
        <dbReference type="ARBA" id="ARBA00023008"/>
    </source>
</evidence>
<evidence type="ECO:0000259" key="9">
    <source>
        <dbReference type="Pfam" id="PF07731"/>
    </source>
</evidence>
<comment type="similarity">
    <text evidence="1">Belongs to the multicopper oxidase family.</text>
</comment>
<dbReference type="PROSITE" id="PS00080">
    <property type="entry name" value="MULTICOPPER_OXIDASE2"/>
    <property type="match status" value="1"/>
</dbReference>
<keyword evidence="5" id="KW-0186">Copper</keyword>
<feature type="chain" id="PRO_5002845139" evidence="7">
    <location>
        <begin position="18"/>
        <end position="595"/>
    </location>
</feature>
<dbReference type="eggNOG" id="KOG1263">
    <property type="taxonomic scope" value="Eukaryota"/>
</dbReference>
<dbReference type="AlphaFoldDB" id="B6K7G6"/>
<dbReference type="RefSeq" id="XP_002175763.1">
    <property type="nucleotide sequence ID" value="XM_002175727.2"/>
</dbReference>
<evidence type="ECO:0000313" key="11">
    <source>
        <dbReference type="EMBL" id="EEB09470.1"/>
    </source>
</evidence>
<name>B6K7G6_SCHJY</name>
<evidence type="ECO:0000256" key="3">
    <source>
        <dbReference type="ARBA" id="ARBA00022729"/>
    </source>
</evidence>
<evidence type="ECO:0000256" key="2">
    <source>
        <dbReference type="ARBA" id="ARBA00022723"/>
    </source>
</evidence>
<dbReference type="OrthoDB" id="2121828at2759"/>
<dbReference type="InterPro" id="IPR002355">
    <property type="entry name" value="Cu_oxidase_Cu_BS"/>
</dbReference>
<dbReference type="CDD" id="cd13899">
    <property type="entry name" value="CuRO_3_Fet3p"/>
    <property type="match status" value="1"/>
</dbReference>
<feature type="signal peptide" evidence="7">
    <location>
        <begin position="1"/>
        <end position="17"/>
    </location>
</feature>
<dbReference type="InterPro" id="IPR011707">
    <property type="entry name" value="Cu-oxidase-like_N"/>
</dbReference>